<proteinExistence type="inferred from homology"/>
<dbReference type="Proteomes" id="UP000178264">
    <property type="component" value="Unassembled WGS sequence"/>
</dbReference>
<dbReference type="GO" id="GO:0005829">
    <property type="term" value="C:cytosol"/>
    <property type="evidence" value="ECO:0007669"/>
    <property type="project" value="TreeGrafter"/>
</dbReference>
<feature type="binding site" evidence="7 9">
    <location>
        <position position="351"/>
    </location>
    <ligand>
        <name>ATP</name>
        <dbReference type="ChEBI" id="CHEBI:30616"/>
    </ligand>
</feature>
<evidence type="ECO:0000256" key="7">
    <source>
        <dbReference type="HAMAP-Rule" id="MF_00145"/>
    </source>
</evidence>
<sequence>MQLKDIRTVKDLASKRVLVRVDFNVPLRPMNGGYEVDPHGDWRITRSLPTITYLMAQGAVVVLLTHVGRPKGIVREELRVRPIAHCLSALLNEQHIPNEVMWTNFERGAVPPSLERGKRTALLLCAPDCVGTATEEVIDHARPGDLVLLENVRFHPEEEANDAEFARSLAHSVDYFVNDQFSASHRKHASVSAITALAPSFAGALLIDEVAHLSALVDNPAHPFTLILGGVKLETKLPIIKNMLPRVDALYIGGAAANTILSYQGKPVGLSMTVKGFEEAFSYPGWGKVHLPVDVTVAQDAKGRGLRHCSVDEVRHDEYIYDIGPQTVQAMIASASRARLTVWNGPLGYFEVPQFARSSIELAKNLVTTPSFTVIGGGDTLDLVDQAGVRDRFGFVSTGGGAMLSFLSGEILPGLEPLIVHT</sequence>
<dbReference type="GO" id="GO:0006094">
    <property type="term" value="P:gluconeogenesis"/>
    <property type="evidence" value="ECO:0007669"/>
    <property type="project" value="TreeGrafter"/>
</dbReference>
<evidence type="ECO:0000313" key="11">
    <source>
        <dbReference type="EMBL" id="OGL87694.1"/>
    </source>
</evidence>
<comment type="caution">
    <text evidence="7">Lacks conserved residue(s) required for the propagation of feature annotation.</text>
</comment>
<evidence type="ECO:0000256" key="1">
    <source>
        <dbReference type="ARBA" id="ARBA00000642"/>
    </source>
</evidence>
<dbReference type="Pfam" id="PF00162">
    <property type="entry name" value="PGK"/>
    <property type="match status" value="1"/>
</dbReference>
<organism evidence="11 12">
    <name type="scientific">Candidatus Uhrbacteria bacterium RIFCSPLOWO2_02_FULL_49_11</name>
    <dbReference type="NCBI Taxonomy" id="1802409"/>
    <lineage>
        <taxon>Bacteria</taxon>
        <taxon>Candidatus Uhriibacteriota</taxon>
    </lineage>
</organism>
<keyword evidence="5 7" id="KW-0418">Kinase</keyword>
<dbReference type="GO" id="GO:0004618">
    <property type="term" value="F:phosphoglycerate kinase activity"/>
    <property type="evidence" value="ECO:0007669"/>
    <property type="project" value="UniProtKB-UniRule"/>
</dbReference>
<comment type="similarity">
    <text evidence="7 10">Belongs to the phosphoglycerate kinase family.</text>
</comment>
<dbReference type="EC" id="2.7.2.3" evidence="2 7"/>
<dbReference type="SUPFAM" id="SSF53748">
    <property type="entry name" value="Phosphoglycerate kinase"/>
    <property type="match status" value="1"/>
</dbReference>
<feature type="binding site" evidence="7 9">
    <location>
        <begin position="377"/>
        <end position="380"/>
    </location>
    <ligand>
        <name>ATP</name>
        <dbReference type="ChEBI" id="CHEBI:30616"/>
    </ligand>
</feature>
<reference evidence="11 12" key="1">
    <citation type="journal article" date="2016" name="Nat. Commun.">
        <title>Thousands of microbial genomes shed light on interconnected biogeochemical processes in an aquifer system.</title>
        <authorList>
            <person name="Anantharaman K."/>
            <person name="Brown C.T."/>
            <person name="Hug L.A."/>
            <person name="Sharon I."/>
            <person name="Castelle C.J."/>
            <person name="Probst A.J."/>
            <person name="Thomas B.C."/>
            <person name="Singh A."/>
            <person name="Wilkins M.J."/>
            <person name="Karaoz U."/>
            <person name="Brodie E.L."/>
            <person name="Williams K.H."/>
            <person name="Hubbard S.S."/>
            <person name="Banfield J.F."/>
        </authorList>
    </citation>
    <scope>NUCLEOTIDE SEQUENCE [LARGE SCALE GENOMIC DNA]</scope>
</reference>
<evidence type="ECO:0000256" key="3">
    <source>
        <dbReference type="ARBA" id="ARBA00022679"/>
    </source>
</evidence>
<keyword evidence="7" id="KW-0963">Cytoplasm</keyword>
<dbReference type="GO" id="GO:0005524">
    <property type="term" value="F:ATP binding"/>
    <property type="evidence" value="ECO:0007669"/>
    <property type="project" value="UniProtKB-KW"/>
</dbReference>
<feature type="binding site" evidence="7 8">
    <location>
        <begin position="66"/>
        <end position="69"/>
    </location>
    <ligand>
        <name>substrate</name>
    </ligand>
</feature>
<feature type="binding site" evidence="8">
    <location>
        <position position="43"/>
    </location>
    <ligand>
        <name>(2R)-3-phosphoglycerate</name>
        <dbReference type="ChEBI" id="CHEBI:58272"/>
    </ligand>
</feature>
<feature type="binding site" evidence="7">
    <location>
        <position position="186"/>
    </location>
    <ligand>
        <name>substrate</name>
    </ligand>
</feature>
<keyword evidence="7" id="KW-0324">Glycolysis</keyword>
<evidence type="ECO:0000256" key="9">
    <source>
        <dbReference type="PIRSR" id="PIRSR000724-2"/>
    </source>
</evidence>
<protein>
    <recommendedName>
        <fullName evidence="2 7">Phosphoglycerate kinase</fullName>
        <ecNumber evidence="2 7">2.7.2.3</ecNumber>
    </recommendedName>
</protein>
<evidence type="ECO:0000256" key="5">
    <source>
        <dbReference type="ARBA" id="ARBA00022777"/>
    </source>
</evidence>
<feature type="binding site" evidence="7 9">
    <location>
        <position position="236"/>
    </location>
    <ligand>
        <name>ATP</name>
        <dbReference type="ChEBI" id="CHEBI:30616"/>
    </ligand>
</feature>
<feature type="binding site" evidence="7">
    <location>
        <position position="153"/>
    </location>
    <ligand>
        <name>substrate</name>
    </ligand>
</feature>
<evidence type="ECO:0000256" key="8">
    <source>
        <dbReference type="PIRSR" id="PIRSR000724-1"/>
    </source>
</evidence>
<keyword evidence="4 7" id="KW-0547">Nucleotide-binding</keyword>
<dbReference type="InterPro" id="IPR015824">
    <property type="entry name" value="Phosphoglycerate_kinase_N"/>
</dbReference>
<evidence type="ECO:0000256" key="10">
    <source>
        <dbReference type="RuleBase" id="RU000532"/>
    </source>
</evidence>
<feature type="binding site" evidence="8">
    <location>
        <position position="153"/>
    </location>
    <ligand>
        <name>(2R)-3-phosphoglycerate</name>
        <dbReference type="ChEBI" id="CHEBI:58272"/>
    </ligand>
</feature>
<comment type="caution">
    <text evidence="11">The sequence shown here is derived from an EMBL/GenBank/DDBJ whole genome shotgun (WGS) entry which is preliminary data.</text>
</comment>
<dbReference type="Gene3D" id="3.40.50.1260">
    <property type="entry name" value="Phosphoglycerate kinase, N-terminal domain"/>
    <property type="match status" value="2"/>
</dbReference>
<dbReference type="PANTHER" id="PTHR11406:SF23">
    <property type="entry name" value="PHOSPHOGLYCERATE KINASE 1, CHLOROPLASTIC-RELATED"/>
    <property type="match status" value="1"/>
</dbReference>
<comment type="pathway">
    <text evidence="7">Carbohydrate degradation; glycolysis; pyruvate from D-glyceraldehyde 3-phosphate: step 2/5.</text>
</comment>
<feature type="binding site" evidence="7">
    <location>
        <position position="43"/>
    </location>
    <ligand>
        <name>substrate</name>
    </ligand>
</feature>
<comment type="subunit">
    <text evidence="7">Monomer.</text>
</comment>
<accession>A0A1F7VCH0</accession>
<comment type="catalytic activity">
    <reaction evidence="1 7 10">
        <text>(2R)-3-phosphoglycerate + ATP = (2R)-3-phospho-glyceroyl phosphate + ADP</text>
        <dbReference type="Rhea" id="RHEA:14801"/>
        <dbReference type="ChEBI" id="CHEBI:30616"/>
        <dbReference type="ChEBI" id="CHEBI:57604"/>
        <dbReference type="ChEBI" id="CHEBI:58272"/>
        <dbReference type="ChEBI" id="CHEBI:456216"/>
        <dbReference type="EC" id="2.7.2.3"/>
    </reaction>
</comment>
<evidence type="ECO:0000256" key="6">
    <source>
        <dbReference type="ARBA" id="ARBA00022840"/>
    </source>
</evidence>
<dbReference type="PANTHER" id="PTHR11406">
    <property type="entry name" value="PHOSPHOGLYCERATE KINASE"/>
    <property type="match status" value="1"/>
</dbReference>
<dbReference type="UniPathway" id="UPA00109">
    <property type="reaction ID" value="UER00185"/>
</dbReference>
<comment type="subcellular location">
    <subcellularLocation>
        <location evidence="7">Cytoplasm</location>
    </subcellularLocation>
</comment>
<dbReference type="PRINTS" id="PR00477">
    <property type="entry name" value="PHGLYCKINASE"/>
</dbReference>
<dbReference type="GO" id="GO:0006096">
    <property type="term" value="P:glycolytic process"/>
    <property type="evidence" value="ECO:0007669"/>
    <property type="project" value="UniProtKB-UniRule"/>
</dbReference>
<evidence type="ECO:0000313" key="12">
    <source>
        <dbReference type="Proteomes" id="UP000178264"/>
    </source>
</evidence>
<evidence type="ECO:0000256" key="2">
    <source>
        <dbReference type="ARBA" id="ARBA00013061"/>
    </source>
</evidence>
<keyword evidence="6 7" id="KW-0067">ATP-binding</keyword>
<dbReference type="InterPro" id="IPR015911">
    <property type="entry name" value="Phosphoglycerate_kinase_CS"/>
</dbReference>
<dbReference type="AlphaFoldDB" id="A0A1F7VCH0"/>
<dbReference type="InterPro" id="IPR036043">
    <property type="entry name" value="Phosphoglycerate_kinase_sf"/>
</dbReference>
<dbReference type="PROSITE" id="PS00111">
    <property type="entry name" value="PGLYCERATE_KINASE"/>
    <property type="match status" value="1"/>
</dbReference>
<dbReference type="GO" id="GO:0043531">
    <property type="term" value="F:ADP binding"/>
    <property type="evidence" value="ECO:0007669"/>
    <property type="project" value="TreeGrafter"/>
</dbReference>
<dbReference type="HAMAP" id="MF_00145">
    <property type="entry name" value="Phosphoglyc_kinase"/>
    <property type="match status" value="1"/>
</dbReference>
<dbReference type="PIRSF" id="PIRSF000724">
    <property type="entry name" value="Pgk"/>
    <property type="match status" value="1"/>
</dbReference>
<keyword evidence="3 7" id="KW-0808">Transferase</keyword>
<dbReference type="InterPro" id="IPR001576">
    <property type="entry name" value="Phosphoglycerate_kinase"/>
</dbReference>
<dbReference type="EMBL" id="MGER01000064">
    <property type="protein sequence ID" value="OGL87694.1"/>
    <property type="molecule type" value="Genomic_DNA"/>
</dbReference>
<gene>
    <name evidence="7" type="primary">pgk</name>
    <name evidence="11" type="ORF">A3I42_04665</name>
</gene>
<evidence type="ECO:0000256" key="4">
    <source>
        <dbReference type="ARBA" id="ARBA00022741"/>
    </source>
</evidence>
<name>A0A1F7VCH0_9BACT</name>
<feature type="binding site" evidence="7 8">
    <location>
        <begin position="22"/>
        <end position="24"/>
    </location>
    <ligand>
        <name>substrate</name>
    </ligand>
</feature>
<feature type="binding site" evidence="8">
    <location>
        <position position="186"/>
    </location>
    <ligand>
        <name>(2R)-3-phosphoglycerate</name>
        <dbReference type="ChEBI" id="CHEBI:58272"/>
    </ligand>
</feature>